<accession>A0A9P8PA15</accession>
<sequence>MYSYRHHRWALSEILDRADKIPQDVQKYWKRRRNLFSKYNEGIKLTRELWFSVTAEAVANYLAKFIQHCYPETRTVVDLFCGGGGNSIQMIRLFDRCICVDYNETNLACTKNNVYVYFSPEQLQHAGKTIEFVHCDWKYALPTTSPTDQAAYNKTQQFIQNIKSDIVFASPPWGGPEYLNQEKFNLRNIEPLPLEDLLRSCLQISPVIVLFLPRNSDLDQLMEISRQVFGPGVKVRVTKAVMRNRVKGLLCFWGDKFYDYQRK</sequence>
<evidence type="ECO:0000256" key="5">
    <source>
        <dbReference type="ARBA" id="ARBA00048763"/>
    </source>
</evidence>
<organism evidence="8 9">
    <name type="scientific">Ogataea philodendri</name>
    <dbReference type="NCBI Taxonomy" id="1378263"/>
    <lineage>
        <taxon>Eukaryota</taxon>
        <taxon>Fungi</taxon>
        <taxon>Dikarya</taxon>
        <taxon>Ascomycota</taxon>
        <taxon>Saccharomycotina</taxon>
        <taxon>Pichiomycetes</taxon>
        <taxon>Pichiales</taxon>
        <taxon>Pichiaceae</taxon>
        <taxon>Ogataea</taxon>
    </lineage>
</organism>
<dbReference type="PANTHER" id="PTHR14741">
    <property type="entry name" value="S-ADENOSYLMETHIONINE-DEPENDENT METHYLTRANSFERASE RELATED"/>
    <property type="match status" value="1"/>
</dbReference>
<comment type="caution">
    <text evidence="8">The sequence shown here is derived from an EMBL/GenBank/DDBJ whole genome shotgun (WGS) entry which is preliminary data.</text>
</comment>
<dbReference type="InterPro" id="IPR029063">
    <property type="entry name" value="SAM-dependent_MTases_sf"/>
</dbReference>
<dbReference type="AlphaFoldDB" id="A0A9P8PA15"/>
<comment type="similarity">
    <text evidence="2">Belongs to the methyltransferase superfamily. Trimethylguanosine synthase family.</text>
</comment>
<dbReference type="OrthoDB" id="194443at2759"/>
<dbReference type="PANTHER" id="PTHR14741:SF32">
    <property type="entry name" value="TRIMETHYLGUANOSINE SYNTHASE"/>
    <property type="match status" value="1"/>
</dbReference>
<dbReference type="GO" id="GO:0071164">
    <property type="term" value="F:RNA cap trimethylguanosine synthase activity"/>
    <property type="evidence" value="ECO:0007669"/>
    <property type="project" value="TreeGrafter"/>
</dbReference>
<dbReference type="CDD" id="cd02440">
    <property type="entry name" value="AdoMet_MTases"/>
    <property type="match status" value="1"/>
</dbReference>
<name>A0A9P8PA15_9ASCO</name>
<evidence type="ECO:0000313" key="8">
    <source>
        <dbReference type="EMBL" id="KAH3668177.1"/>
    </source>
</evidence>
<evidence type="ECO:0000313" key="9">
    <source>
        <dbReference type="Proteomes" id="UP000769157"/>
    </source>
</evidence>
<evidence type="ECO:0000256" key="2">
    <source>
        <dbReference type="ARBA" id="ARBA00025783"/>
    </source>
</evidence>
<dbReference type="RefSeq" id="XP_046062591.1">
    <property type="nucleotide sequence ID" value="XM_046202746.1"/>
</dbReference>
<dbReference type="InterPro" id="IPR019012">
    <property type="entry name" value="RNA_cap_Gua-N2-MeTrfase"/>
</dbReference>
<keyword evidence="9" id="KW-1185">Reference proteome</keyword>
<dbReference type="SUPFAM" id="SSF53335">
    <property type="entry name" value="S-adenosyl-L-methionine-dependent methyltransferases"/>
    <property type="match status" value="1"/>
</dbReference>
<protein>
    <recommendedName>
        <fullName evidence="1">Trimethylguanosine synthase</fullName>
    </recommendedName>
    <alternativeName>
        <fullName evidence="7">Cap-specific guanine-N(2) methyltransferase</fullName>
    </alternativeName>
</protein>
<reference evidence="8" key="1">
    <citation type="journal article" date="2021" name="Open Biol.">
        <title>Shared evolutionary footprints suggest mitochondrial oxidative damage underlies multiple complex I losses in fungi.</title>
        <authorList>
            <person name="Schikora-Tamarit M.A."/>
            <person name="Marcet-Houben M."/>
            <person name="Nosek J."/>
            <person name="Gabaldon T."/>
        </authorList>
    </citation>
    <scope>NUCLEOTIDE SEQUENCE</scope>
    <source>
        <strain evidence="8">CBS6075</strain>
    </source>
</reference>
<evidence type="ECO:0000256" key="1">
    <source>
        <dbReference type="ARBA" id="ARBA00018517"/>
    </source>
</evidence>
<dbReference type="Proteomes" id="UP000769157">
    <property type="component" value="Unassembled WGS sequence"/>
</dbReference>
<reference evidence="8" key="2">
    <citation type="submission" date="2021-01" db="EMBL/GenBank/DDBJ databases">
        <authorList>
            <person name="Schikora-Tamarit M.A."/>
        </authorList>
    </citation>
    <scope>NUCLEOTIDE SEQUENCE</scope>
    <source>
        <strain evidence="8">CBS6075</strain>
    </source>
</reference>
<comment type="catalytic activity">
    <reaction evidence="5">
        <text>a 5'-end (N(2),N(7)-dimethyl 5'-triphosphoguanosine)-ribonucleoside in snRNA + S-adenosyl-L-methionine = a 5'-end (N(2),N(2),N(7)-trimethyl 5'-triphosphoguanosine)-ribonucleoside in snRNA + S-adenosyl-L-homocysteine + H(+)</text>
        <dbReference type="Rhea" id="RHEA:78479"/>
        <dbReference type="Rhea" id="RHEA-COMP:19087"/>
        <dbReference type="Rhea" id="RHEA-COMP:19089"/>
        <dbReference type="ChEBI" id="CHEBI:15378"/>
        <dbReference type="ChEBI" id="CHEBI:57856"/>
        <dbReference type="ChEBI" id="CHEBI:59789"/>
        <dbReference type="ChEBI" id="CHEBI:167623"/>
        <dbReference type="ChEBI" id="CHEBI:172880"/>
    </reaction>
    <physiologicalReaction direction="left-to-right" evidence="5">
        <dbReference type="Rhea" id="RHEA:78480"/>
    </physiologicalReaction>
</comment>
<proteinExistence type="inferred from homology"/>
<comment type="catalytic activity">
    <reaction evidence="4">
        <text>a 5'-end (N(7)-methyl 5'-triphosphoguanosine)-ribonucleoside in snoRNA + S-adenosyl-L-methionine = a 5'-end (N(2),N(7)-dimethyl 5'-triphosphoguanosine)-ribonucleoside in snoRNA + S-adenosyl-L-homocysteine + H(+)</text>
        <dbReference type="Rhea" id="RHEA:78475"/>
        <dbReference type="Rhea" id="RHEA-COMP:19086"/>
        <dbReference type="Rhea" id="RHEA-COMP:19088"/>
        <dbReference type="ChEBI" id="CHEBI:15378"/>
        <dbReference type="ChEBI" id="CHEBI:57856"/>
        <dbReference type="ChEBI" id="CHEBI:59789"/>
        <dbReference type="ChEBI" id="CHEBI:156461"/>
        <dbReference type="ChEBI" id="CHEBI:172880"/>
    </reaction>
    <physiologicalReaction direction="left-to-right" evidence="4">
        <dbReference type="Rhea" id="RHEA:78476"/>
    </physiologicalReaction>
</comment>
<dbReference type="GeneID" id="70233898"/>
<dbReference type="Gene3D" id="3.40.50.150">
    <property type="entry name" value="Vaccinia Virus protein VP39"/>
    <property type="match status" value="1"/>
</dbReference>
<evidence type="ECO:0000256" key="3">
    <source>
        <dbReference type="ARBA" id="ARBA00047418"/>
    </source>
</evidence>
<evidence type="ECO:0000256" key="6">
    <source>
        <dbReference type="ARBA" id="ARBA00049075"/>
    </source>
</evidence>
<evidence type="ECO:0000256" key="7">
    <source>
        <dbReference type="ARBA" id="ARBA00049790"/>
    </source>
</evidence>
<comment type="catalytic activity">
    <reaction evidence="3">
        <text>a 5'-end (N(2),N(7)-dimethyl 5'-triphosphoguanosine)-ribonucleoside in snoRNA + S-adenosyl-L-methionine = a 5'-end (N(2),N(2),N(7)-trimethyl 5'-triphosphoguanosine)-ribonucleoside in snoRNA + S-adenosyl-L-homocysteine + H(+)</text>
        <dbReference type="Rhea" id="RHEA:78507"/>
        <dbReference type="Rhea" id="RHEA-COMP:19088"/>
        <dbReference type="Rhea" id="RHEA-COMP:19090"/>
        <dbReference type="ChEBI" id="CHEBI:15378"/>
        <dbReference type="ChEBI" id="CHEBI:57856"/>
        <dbReference type="ChEBI" id="CHEBI:59789"/>
        <dbReference type="ChEBI" id="CHEBI:167623"/>
        <dbReference type="ChEBI" id="CHEBI:172880"/>
    </reaction>
    <physiologicalReaction direction="left-to-right" evidence="3">
        <dbReference type="Rhea" id="RHEA:78508"/>
    </physiologicalReaction>
</comment>
<gene>
    <name evidence="8" type="ORF">OGAPHI_001931</name>
</gene>
<dbReference type="GO" id="GO:0005634">
    <property type="term" value="C:nucleus"/>
    <property type="evidence" value="ECO:0007669"/>
    <property type="project" value="TreeGrafter"/>
</dbReference>
<dbReference type="EMBL" id="JAEUBE010000158">
    <property type="protein sequence ID" value="KAH3668177.1"/>
    <property type="molecule type" value="Genomic_DNA"/>
</dbReference>
<evidence type="ECO:0000256" key="4">
    <source>
        <dbReference type="ARBA" id="ARBA00048740"/>
    </source>
</evidence>
<comment type="catalytic activity">
    <reaction evidence="6">
        <text>a 5'-end (N(7)-methyl 5'-triphosphoguanosine)-ribonucleoside in snRNA + S-adenosyl-L-methionine = a 5'-end (N(2),N(7)-dimethyl 5'-triphosphoguanosine)-ribonucleoside in snRNA + S-adenosyl-L-homocysteine + H(+)</text>
        <dbReference type="Rhea" id="RHEA:78471"/>
        <dbReference type="Rhea" id="RHEA-COMP:19085"/>
        <dbReference type="Rhea" id="RHEA-COMP:19087"/>
        <dbReference type="ChEBI" id="CHEBI:15378"/>
        <dbReference type="ChEBI" id="CHEBI:57856"/>
        <dbReference type="ChEBI" id="CHEBI:59789"/>
        <dbReference type="ChEBI" id="CHEBI:156461"/>
        <dbReference type="ChEBI" id="CHEBI:172880"/>
    </reaction>
    <physiologicalReaction direction="left-to-right" evidence="6">
        <dbReference type="Rhea" id="RHEA:78472"/>
    </physiologicalReaction>
</comment>
<dbReference type="Pfam" id="PF09445">
    <property type="entry name" value="Methyltransf_15"/>
    <property type="match status" value="1"/>
</dbReference>